<organism evidence="3 4">
    <name type="scientific">Rasamsonia emersonii (strain ATCC 16479 / CBS 393.64 / IMI 116815)</name>
    <dbReference type="NCBI Taxonomy" id="1408163"/>
    <lineage>
        <taxon>Eukaryota</taxon>
        <taxon>Fungi</taxon>
        <taxon>Dikarya</taxon>
        <taxon>Ascomycota</taxon>
        <taxon>Pezizomycotina</taxon>
        <taxon>Eurotiomycetes</taxon>
        <taxon>Eurotiomycetidae</taxon>
        <taxon>Eurotiales</taxon>
        <taxon>Trichocomaceae</taxon>
        <taxon>Rasamsonia</taxon>
    </lineage>
</organism>
<sequence length="316" mass="34826">MSMQVDSDASSARAVDPALLSGPDADDFDYEYEYDENETETFYINLDITTLNGPIRPPRRRQPPSTAATSPHVPSSTIGSPESPPDETNGASIDQPPDAVAEDRIQILDLHSPNPLISYQNHIFSCSWADVIGTELFFSKPEPEPEHAGLTCLRHGKDFDLIAANSVKIVGRKAHLISNSGPREDDTSVHPQQQQQQQQGLQVFPASHAKRTSQARFLQRLVNAKQSKGETDMVRTVYSVKRGQHFEDRLRGWARTEERMARIQRLSRDALQGDADAIRELQEIYAEVEAAADSSNAGPAAAGPAHEDASPHQPET</sequence>
<dbReference type="STRING" id="1408163.A0A0F4YX12"/>
<dbReference type="GeneID" id="25315946"/>
<feature type="region of interest" description="Disordered" evidence="1">
    <location>
        <begin position="290"/>
        <end position="316"/>
    </location>
</feature>
<accession>A0A0F4YX12</accession>
<dbReference type="OrthoDB" id="1877767at2759"/>
<evidence type="ECO:0000313" key="3">
    <source>
        <dbReference type="EMBL" id="KKA22391.1"/>
    </source>
</evidence>
<feature type="domain" description="Transcription factor TFIIIC triple barrel" evidence="2">
    <location>
        <begin position="37"/>
        <end position="176"/>
    </location>
</feature>
<feature type="compositionally biased region" description="Low complexity" evidence="1">
    <location>
        <begin position="290"/>
        <end position="304"/>
    </location>
</feature>
<gene>
    <name evidence="3" type="ORF">T310_3597</name>
</gene>
<dbReference type="Proteomes" id="UP000053958">
    <property type="component" value="Unassembled WGS sequence"/>
</dbReference>
<evidence type="ECO:0000259" key="2">
    <source>
        <dbReference type="Pfam" id="PF10419"/>
    </source>
</evidence>
<name>A0A0F4YX12_RASE3</name>
<dbReference type="InterPro" id="IPR019481">
    <property type="entry name" value="TFIIIC_triple_barrel"/>
</dbReference>
<dbReference type="EMBL" id="LASV01000143">
    <property type="protein sequence ID" value="KKA22391.1"/>
    <property type="molecule type" value="Genomic_DNA"/>
</dbReference>
<feature type="compositionally biased region" description="Polar residues" evidence="1">
    <location>
        <begin position="65"/>
        <end position="80"/>
    </location>
</feature>
<feature type="region of interest" description="Disordered" evidence="1">
    <location>
        <begin position="178"/>
        <end position="199"/>
    </location>
</feature>
<dbReference type="RefSeq" id="XP_013329003.1">
    <property type="nucleotide sequence ID" value="XM_013473549.1"/>
</dbReference>
<feature type="compositionally biased region" description="Polar residues" evidence="1">
    <location>
        <begin position="1"/>
        <end position="10"/>
    </location>
</feature>
<reference evidence="3 4" key="1">
    <citation type="submission" date="2015-04" db="EMBL/GenBank/DDBJ databases">
        <authorList>
            <person name="Heijne W.H."/>
            <person name="Fedorova N.D."/>
            <person name="Nierman W.C."/>
            <person name="Vollebregt A.W."/>
            <person name="Zhao Z."/>
            <person name="Wu L."/>
            <person name="Kumar M."/>
            <person name="Stam H."/>
            <person name="van den Berg M.A."/>
            <person name="Pel H.J."/>
        </authorList>
    </citation>
    <scope>NUCLEOTIDE SEQUENCE [LARGE SCALE GENOMIC DNA]</scope>
    <source>
        <strain evidence="3 4">CBS 393.64</strain>
    </source>
</reference>
<comment type="caution">
    <text evidence="3">The sequence shown here is derived from an EMBL/GenBank/DDBJ whole genome shotgun (WGS) entry which is preliminary data.</text>
</comment>
<feature type="region of interest" description="Disordered" evidence="1">
    <location>
        <begin position="1"/>
        <end position="29"/>
    </location>
</feature>
<dbReference type="Pfam" id="PF10419">
    <property type="entry name" value="TFIIIC_sub6"/>
    <property type="match status" value="1"/>
</dbReference>
<protein>
    <recommendedName>
        <fullName evidence="2">Transcription factor TFIIIC triple barrel domain-containing protein</fullName>
    </recommendedName>
</protein>
<keyword evidence="4" id="KW-1185">Reference proteome</keyword>
<dbReference type="AlphaFoldDB" id="A0A0F4YX12"/>
<feature type="region of interest" description="Disordered" evidence="1">
    <location>
        <begin position="52"/>
        <end position="96"/>
    </location>
</feature>
<proteinExistence type="predicted"/>
<feature type="compositionally biased region" description="Basic and acidic residues" evidence="1">
    <location>
        <begin position="305"/>
        <end position="316"/>
    </location>
</feature>
<evidence type="ECO:0000256" key="1">
    <source>
        <dbReference type="SAM" id="MobiDB-lite"/>
    </source>
</evidence>
<dbReference type="Gene3D" id="2.60.40.4370">
    <property type="match status" value="1"/>
</dbReference>
<evidence type="ECO:0000313" key="4">
    <source>
        <dbReference type="Proteomes" id="UP000053958"/>
    </source>
</evidence>